<keyword evidence="3" id="KW-1185">Reference proteome</keyword>
<evidence type="ECO:0000313" key="3">
    <source>
        <dbReference type="Proteomes" id="UP000550707"/>
    </source>
</evidence>
<comment type="caution">
    <text evidence="2">The sequence shown here is derived from an EMBL/GenBank/DDBJ whole genome shotgun (WGS) entry which is preliminary data.</text>
</comment>
<accession>A0A7J8HC04</accession>
<sequence>MEKPPCWESPPLLIFLEPLPSVTIIFLSLLEAKALQLTFKLAGGVESLREGLLLLSRSPGKSKMTTVLHGLNSAKTQCPPNPTWPYSFSPVCSPSAKAQESSLLDLRDGSSGAQRGAPARGIQ</sequence>
<evidence type="ECO:0000256" key="1">
    <source>
        <dbReference type="SAM" id="MobiDB-lite"/>
    </source>
</evidence>
<feature type="region of interest" description="Disordered" evidence="1">
    <location>
        <begin position="99"/>
        <end position="123"/>
    </location>
</feature>
<protein>
    <submittedName>
        <fullName evidence="2">Uncharacterized protein</fullName>
    </submittedName>
</protein>
<dbReference type="InParanoid" id="A0A7J8HC04"/>
<evidence type="ECO:0000313" key="2">
    <source>
        <dbReference type="EMBL" id="KAF6469817.1"/>
    </source>
</evidence>
<reference evidence="2 3" key="1">
    <citation type="journal article" date="2020" name="Nature">
        <title>Six reference-quality genomes reveal evolution of bat adaptations.</title>
        <authorList>
            <person name="Jebb D."/>
            <person name="Huang Z."/>
            <person name="Pippel M."/>
            <person name="Hughes G.M."/>
            <person name="Lavrichenko K."/>
            <person name="Devanna P."/>
            <person name="Winkler S."/>
            <person name="Jermiin L.S."/>
            <person name="Skirmuntt E.C."/>
            <person name="Katzourakis A."/>
            <person name="Burkitt-Gray L."/>
            <person name="Ray D.A."/>
            <person name="Sullivan K.A.M."/>
            <person name="Roscito J.G."/>
            <person name="Kirilenko B.M."/>
            <person name="Davalos L.M."/>
            <person name="Corthals A.P."/>
            <person name="Power M.L."/>
            <person name="Jones G."/>
            <person name="Ransome R.D."/>
            <person name="Dechmann D.K.N."/>
            <person name="Locatelli A.G."/>
            <person name="Puechmaille S.J."/>
            <person name="Fedrigo O."/>
            <person name="Jarvis E.D."/>
            <person name="Hiller M."/>
            <person name="Vernes S.C."/>
            <person name="Myers E.W."/>
            <person name="Teeling E.C."/>
        </authorList>
    </citation>
    <scope>NUCLEOTIDE SEQUENCE [LARGE SCALE GENOMIC DNA]</scope>
    <source>
        <strain evidence="2">MMolMol1</strain>
        <tissue evidence="2">Muscle</tissue>
    </source>
</reference>
<organism evidence="2 3">
    <name type="scientific">Molossus molossus</name>
    <name type="common">Pallas' mastiff bat</name>
    <name type="synonym">Vespertilio molossus</name>
    <dbReference type="NCBI Taxonomy" id="27622"/>
    <lineage>
        <taxon>Eukaryota</taxon>
        <taxon>Metazoa</taxon>
        <taxon>Chordata</taxon>
        <taxon>Craniata</taxon>
        <taxon>Vertebrata</taxon>
        <taxon>Euteleostomi</taxon>
        <taxon>Mammalia</taxon>
        <taxon>Eutheria</taxon>
        <taxon>Laurasiatheria</taxon>
        <taxon>Chiroptera</taxon>
        <taxon>Yangochiroptera</taxon>
        <taxon>Molossidae</taxon>
        <taxon>Molossus</taxon>
    </lineage>
</organism>
<dbReference type="EMBL" id="JACASF010000007">
    <property type="protein sequence ID" value="KAF6469817.1"/>
    <property type="molecule type" value="Genomic_DNA"/>
</dbReference>
<proteinExistence type="predicted"/>
<dbReference type="AlphaFoldDB" id="A0A7J8HC04"/>
<dbReference type="Proteomes" id="UP000550707">
    <property type="component" value="Unassembled WGS sequence"/>
</dbReference>
<feature type="compositionally biased region" description="Low complexity" evidence="1">
    <location>
        <begin position="101"/>
        <end position="112"/>
    </location>
</feature>
<name>A0A7J8HC04_MOLMO</name>
<gene>
    <name evidence="2" type="ORF">HJG59_011174</name>
</gene>